<evidence type="ECO:0000313" key="3">
    <source>
        <dbReference type="Proteomes" id="UP000694001"/>
    </source>
</evidence>
<dbReference type="KEGG" id="elio:KO353_10040"/>
<feature type="chain" id="PRO_5037284974" evidence="1">
    <location>
        <begin position="28"/>
        <end position="224"/>
    </location>
</feature>
<dbReference type="AlphaFoldDB" id="A0A975TZY3"/>
<reference evidence="2" key="1">
    <citation type="submission" date="2021-06" db="EMBL/GenBank/DDBJ databases">
        <title>Elioraea tepida, sp. nov., a moderately thermophilic aerobic anoxygenic phototrophic bacterium isolated from an alkaline siliceous hot spring mat community in Yellowstone National Park, WY, USA.</title>
        <authorList>
            <person name="Saini M.K."/>
            <person name="Yoshida S."/>
            <person name="Sebastian A."/>
            <person name="Hirose S."/>
            <person name="Hara E."/>
            <person name="Tamaki H."/>
            <person name="Soulier N.T."/>
            <person name="Albert I."/>
            <person name="Hanada S."/>
            <person name="Bryant D.A."/>
            <person name="Tank M."/>
        </authorList>
    </citation>
    <scope>NUCLEOTIDE SEQUENCE</scope>
    <source>
        <strain evidence="2">MS-P2</strain>
    </source>
</reference>
<keyword evidence="2" id="KW-0378">Hydrolase</keyword>
<accession>A0A975TZY3</accession>
<proteinExistence type="predicted"/>
<keyword evidence="2" id="KW-0645">Protease</keyword>
<sequence length="224" mass="22474">MTHVACRSLALLTWLAIACLPGAPARATSPDPLAVVEAATARLLGSATPIGGRYVLTNRHVIDLAERRGAEVALSLGGRIMPATIAGVSGRLDIAVLVAAEPLGPNPAIAATPGAGAAVSARGPSGDRVHGSIVSRPWNEAWGPALFARLPVAFGFSGGPVTDASGALVGLVTAAVNPSASELLSLRAGATAAPPRETPVVLILPIGPVLAEAERLVGLLRQAR</sequence>
<dbReference type="GO" id="GO:0008233">
    <property type="term" value="F:peptidase activity"/>
    <property type="evidence" value="ECO:0007669"/>
    <property type="project" value="UniProtKB-KW"/>
</dbReference>
<dbReference type="EMBL" id="CP076448">
    <property type="protein sequence ID" value="QXM23654.1"/>
    <property type="molecule type" value="Genomic_DNA"/>
</dbReference>
<evidence type="ECO:0000313" key="2">
    <source>
        <dbReference type="EMBL" id="QXM23654.1"/>
    </source>
</evidence>
<dbReference type="GO" id="GO:0006508">
    <property type="term" value="P:proteolysis"/>
    <property type="evidence" value="ECO:0007669"/>
    <property type="project" value="UniProtKB-KW"/>
</dbReference>
<evidence type="ECO:0000256" key="1">
    <source>
        <dbReference type="SAM" id="SignalP"/>
    </source>
</evidence>
<keyword evidence="1" id="KW-0732">Signal</keyword>
<dbReference type="Proteomes" id="UP000694001">
    <property type="component" value="Chromosome"/>
</dbReference>
<dbReference type="RefSeq" id="WP_218284535.1">
    <property type="nucleotide sequence ID" value="NZ_CP076448.1"/>
</dbReference>
<keyword evidence="3" id="KW-1185">Reference proteome</keyword>
<dbReference type="PROSITE" id="PS51257">
    <property type="entry name" value="PROKAR_LIPOPROTEIN"/>
    <property type="match status" value="1"/>
</dbReference>
<organism evidence="2 3">
    <name type="scientific">Elioraea tepida</name>
    <dbReference type="NCBI Taxonomy" id="2843330"/>
    <lineage>
        <taxon>Bacteria</taxon>
        <taxon>Pseudomonadati</taxon>
        <taxon>Pseudomonadota</taxon>
        <taxon>Alphaproteobacteria</taxon>
        <taxon>Acetobacterales</taxon>
        <taxon>Elioraeaceae</taxon>
        <taxon>Elioraea</taxon>
    </lineage>
</organism>
<protein>
    <submittedName>
        <fullName evidence="2">Serine protease</fullName>
    </submittedName>
</protein>
<feature type="signal peptide" evidence="1">
    <location>
        <begin position="1"/>
        <end position="27"/>
    </location>
</feature>
<gene>
    <name evidence="2" type="ORF">KO353_10040</name>
</gene>
<dbReference type="Pfam" id="PF13365">
    <property type="entry name" value="Trypsin_2"/>
    <property type="match status" value="1"/>
</dbReference>
<name>A0A975TZY3_9PROT</name>